<dbReference type="GO" id="GO:0006747">
    <property type="term" value="P:FAD biosynthetic process"/>
    <property type="evidence" value="ECO:0007669"/>
    <property type="project" value="UniProtKB-UniRule"/>
</dbReference>
<keyword evidence="12" id="KW-0511">Multifunctional enzyme</keyword>
<evidence type="ECO:0000256" key="11">
    <source>
        <dbReference type="ARBA" id="ARBA00022840"/>
    </source>
</evidence>
<keyword evidence="9 15" id="KW-0418">Kinase</keyword>
<comment type="similarity">
    <text evidence="15">Belongs to the ribF family.</text>
</comment>
<keyword evidence="8 15" id="KW-0547">Nucleotide-binding</keyword>
<evidence type="ECO:0000256" key="12">
    <source>
        <dbReference type="ARBA" id="ARBA00023268"/>
    </source>
</evidence>
<dbReference type="GO" id="GO:0008531">
    <property type="term" value="F:riboflavin kinase activity"/>
    <property type="evidence" value="ECO:0007669"/>
    <property type="project" value="UniProtKB-UniRule"/>
</dbReference>
<keyword evidence="4 15" id="KW-0285">Flavoprotein</keyword>
<evidence type="ECO:0000256" key="2">
    <source>
        <dbReference type="ARBA" id="ARBA00004726"/>
    </source>
</evidence>
<dbReference type="InterPro" id="IPR002606">
    <property type="entry name" value="Riboflavin_kinase_bac"/>
</dbReference>
<dbReference type="STRING" id="463014.BAU07_10010"/>
<evidence type="ECO:0000256" key="10">
    <source>
        <dbReference type="ARBA" id="ARBA00022827"/>
    </source>
</evidence>
<dbReference type="CDD" id="cd02064">
    <property type="entry name" value="FAD_synthetase_N"/>
    <property type="match status" value="1"/>
</dbReference>
<reference evidence="17 18" key="1">
    <citation type="submission" date="2016-06" db="EMBL/GenBank/DDBJ databases">
        <title>Complete genome sequences of Bordetella bronchialis and Bordetella flabilis.</title>
        <authorList>
            <person name="LiPuma J.J."/>
            <person name="Spilker T."/>
        </authorList>
    </citation>
    <scope>NUCLEOTIDE SEQUENCE [LARGE SCALE GENOMIC DNA]</scope>
    <source>
        <strain evidence="17 18">AU10664</strain>
    </source>
</reference>
<keyword evidence="7 15" id="KW-0548">Nucleotidyltransferase</keyword>
<comment type="catalytic activity">
    <reaction evidence="13 15">
        <text>riboflavin + ATP = FMN + ADP + H(+)</text>
        <dbReference type="Rhea" id="RHEA:14357"/>
        <dbReference type="ChEBI" id="CHEBI:15378"/>
        <dbReference type="ChEBI" id="CHEBI:30616"/>
        <dbReference type="ChEBI" id="CHEBI:57986"/>
        <dbReference type="ChEBI" id="CHEBI:58210"/>
        <dbReference type="ChEBI" id="CHEBI:456216"/>
        <dbReference type="EC" id="2.7.1.26"/>
    </reaction>
</comment>
<evidence type="ECO:0000256" key="8">
    <source>
        <dbReference type="ARBA" id="ARBA00022741"/>
    </source>
</evidence>
<dbReference type="RefSeq" id="WP_066656865.1">
    <property type="nucleotide sequence ID" value="NZ_CBCSCL010000005.1"/>
</dbReference>
<dbReference type="GO" id="GO:0003919">
    <property type="term" value="F:FMN adenylyltransferase activity"/>
    <property type="evidence" value="ECO:0007669"/>
    <property type="project" value="UniProtKB-UniRule"/>
</dbReference>
<dbReference type="NCBIfam" id="TIGR00083">
    <property type="entry name" value="ribF"/>
    <property type="match status" value="1"/>
</dbReference>
<dbReference type="InterPro" id="IPR015864">
    <property type="entry name" value="FAD_synthase"/>
</dbReference>
<evidence type="ECO:0000256" key="7">
    <source>
        <dbReference type="ARBA" id="ARBA00022695"/>
    </source>
</evidence>
<evidence type="ECO:0000256" key="13">
    <source>
        <dbReference type="ARBA" id="ARBA00047880"/>
    </source>
</evidence>
<dbReference type="EMBL" id="CP016172">
    <property type="protein sequence ID" value="ANN77389.1"/>
    <property type="molecule type" value="Genomic_DNA"/>
</dbReference>
<evidence type="ECO:0000256" key="3">
    <source>
        <dbReference type="ARBA" id="ARBA00005201"/>
    </source>
</evidence>
<dbReference type="SUPFAM" id="SSF52374">
    <property type="entry name" value="Nucleotidylyl transferase"/>
    <property type="match status" value="1"/>
</dbReference>
<keyword evidence="18" id="KW-1185">Reference proteome</keyword>
<evidence type="ECO:0000256" key="4">
    <source>
        <dbReference type="ARBA" id="ARBA00022630"/>
    </source>
</evidence>
<dbReference type="PANTHER" id="PTHR22749:SF6">
    <property type="entry name" value="RIBOFLAVIN KINASE"/>
    <property type="match status" value="1"/>
</dbReference>
<dbReference type="KEGG" id="bfz:BAU07_10010"/>
<comment type="pathway">
    <text evidence="3 15">Cofactor biosynthesis; FMN biosynthesis; FMN from riboflavin (ATP route): step 1/1.</text>
</comment>
<dbReference type="EC" id="2.7.1.26" evidence="15"/>
<gene>
    <name evidence="17" type="ORF">BAU07_10010</name>
</gene>
<comment type="catalytic activity">
    <reaction evidence="14 15">
        <text>FMN + ATP + H(+) = FAD + diphosphate</text>
        <dbReference type="Rhea" id="RHEA:17237"/>
        <dbReference type="ChEBI" id="CHEBI:15378"/>
        <dbReference type="ChEBI" id="CHEBI:30616"/>
        <dbReference type="ChEBI" id="CHEBI:33019"/>
        <dbReference type="ChEBI" id="CHEBI:57692"/>
        <dbReference type="ChEBI" id="CHEBI:58210"/>
        <dbReference type="EC" id="2.7.7.2"/>
    </reaction>
</comment>
<dbReference type="NCBIfam" id="NF004163">
    <property type="entry name" value="PRK05627.1-6"/>
    <property type="match status" value="1"/>
</dbReference>
<evidence type="ECO:0000256" key="14">
    <source>
        <dbReference type="ARBA" id="ARBA00049494"/>
    </source>
</evidence>
<dbReference type="Proteomes" id="UP000091926">
    <property type="component" value="Chromosome"/>
</dbReference>
<dbReference type="InterPro" id="IPR023465">
    <property type="entry name" value="Riboflavin_kinase_dom_sf"/>
</dbReference>
<evidence type="ECO:0000256" key="5">
    <source>
        <dbReference type="ARBA" id="ARBA00022643"/>
    </source>
</evidence>
<dbReference type="SMART" id="SM00904">
    <property type="entry name" value="Flavokinase"/>
    <property type="match status" value="1"/>
</dbReference>
<dbReference type="Gene3D" id="2.40.30.30">
    <property type="entry name" value="Riboflavin kinase-like"/>
    <property type="match status" value="1"/>
</dbReference>
<evidence type="ECO:0000313" key="17">
    <source>
        <dbReference type="EMBL" id="ANN77389.1"/>
    </source>
</evidence>
<evidence type="ECO:0000256" key="9">
    <source>
        <dbReference type="ARBA" id="ARBA00022777"/>
    </source>
</evidence>
<evidence type="ECO:0000259" key="16">
    <source>
        <dbReference type="SMART" id="SM00904"/>
    </source>
</evidence>
<dbReference type="UniPathway" id="UPA00277">
    <property type="reaction ID" value="UER00407"/>
</dbReference>
<dbReference type="GO" id="GO:0009398">
    <property type="term" value="P:FMN biosynthetic process"/>
    <property type="evidence" value="ECO:0007669"/>
    <property type="project" value="UniProtKB-UniRule"/>
</dbReference>
<proteinExistence type="inferred from homology"/>
<evidence type="ECO:0000313" key="18">
    <source>
        <dbReference type="Proteomes" id="UP000091926"/>
    </source>
</evidence>
<comment type="pathway">
    <text evidence="2 15">Cofactor biosynthesis; FAD biosynthesis; FAD from FMN: step 1/1.</text>
</comment>
<keyword evidence="6 15" id="KW-0808">Transferase</keyword>
<accession>A0A193GDM8</accession>
<sequence length="322" mass="35186">MKPTLHIFRSLPPPGARRPCALTIGNFDGVHRGHQAMLARVRATARARGLAPAVMTFEPHPREYFAALNQRPELAPTRISGLRDKLDALARCGIEQVVVERFNGHLADMSPSAFIEQLLVHGLGVRWILVGPDFRFGRKRSGDIGLLREAGQHHGFEVETLEDITDAHGHRISSSEVRTALAVGDLARAQDLLGHAYHLSGHVIHGRKLGRTLGFPTLNLRVTPRCAARSGIYVVRVHGLGPSPMPAVASLGVRPTVEDHGRVLLEAHVLDAAGLDAYGKLVRVEFLQQLRDEEKFPDLPSLTAAIAEDARNARAYFAVHGL</sequence>
<dbReference type="InterPro" id="IPR014729">
    <property type="entry name" value="Rossmann-like_a/b/a_fold"/>
</dbReference>
<comment type="function">
    <text evidence="1">Catalyzes the phosphorylation of riboflavin to FMN followed by the adenylation of FMN to FAD.</text>
</comment>
<keyword evidence="11 15" id="KW-0067">ATP-binding</keyword>
<dbReference type="UniPathway" id="UPA00276">
    <property type="reaction ID" value="UER00406"/>
</dbReference>
<dbReference type="Gene3D" id="3.40.50.620">
    <property type="entry name" value="HUPs"/>
    <property type="match status" value="1"/>
</dbReference>
<evidence type="ECO:0000256" key="1">
    <source>
        <dbReference type="ARBA" id="ARBA00002121"/>
    </source>
</evidence>
<dbReference type="InterPro" id="IPR023468">
    <property type="entry name" value="Riboflavin_kinase"/>
</dbReference>
<organism evidence="17 18">
    <name type="scientific">Bordetella flabilis</name>
    <dbReference type="NCBI Taxonomy" id="463014"/>
    <lineage>
        <taxon>Bacteria</taxon>
        <taxon>Pseudomonadati</taxon>
        <taxon>Pseudomonadota</taxon>
        <taxon>Betaproteobacteria</taxon>
        <taxon>Burkholderiales</taxon>
        <taxon>Alcaligenaceae</taxon>
        <taxon>Bordetella</taxon>
    </lineage>
</organism>
<dbReference type="GO" id="GO:0005524">
    <property type="term" value="F:ATP binding"/>
    <property type="evidence" value="ECO:0007669"/>
    <property type="project" value="UniProtKB-UniRule"/>
</dbReference>
<dbReference type="OrthoDB" id="9803667at2"/>
<dbReference type="InterPro" id="IPR015865">
    <property type="entry name" value="Riboflavin_kinase_bac/euk"/>
</dbReference>
<dbReference type="GO" id="GO:0009231">
    <property type="term" value="P:riboflavin biosynthetic process"/>
    <property type="evidence" value="ECO:0007669"/>
    <property type="project" value="InterPro"/>
</dbReference>
<feature type="domain" description="Riboflavin kinase" evidence="16">
    <location>
        <begin position="192"/>
        <end position="318"/>
    </location>
</feature>
<name>A0A193GDM8_9BORD</name>
<dbReference type="EC" id="2.7.7.2" evidence="15"/>
<dbReference type="FunFam" id="3.40.50.620:FF:000021">
    <property type="entry name" value="Riboflavin biosynthesis protein"/>
    <property type="match status" value="1"/>
</dbReference>
<dbReference type="Pfam" id="PF06574">
    <property type="entry name" value="FAD_syn"/>
    <property type="match status" value="1"/>
</dbReference>
<dbReference type="NCBIfam" id="NF004159">
    <property type="entry name" value="PRK05627.1-2"/>
    <property type="match status" value="1"/>
</dbReference>
<dbReference type="PIRSF" id="PIRSF004491">
    <property type="entry name" value="FAD_Synth"/>
    <property type="match status" value="1"/>
</dbReference>
<keyword evidence="5 15" id="KW-0288">FMN</keyword>
<evidence type="ECO:0000256" key="15">
    <source>
        <dbReference type="PIRNR" id="PIRNR004491"/>
    </source>
</evidence>
<dbReference type="NCBIfam" id="NF004160">
    <property type="entry name" value="PRK05627.1-3"/>
    <property type="match status" value="1"/>
</dbReference>
<dbReference type="PANTHER" id="PTHR22749">
    <property type="entry name" value="RIBOFLAVIN KINASE/FMN ADENYLYLTRANSFERASE"/>
    <property type="match status" value="1"/>
</dbReference>
<protein>
    <recommendedName>
        <fullName evidence="15">Riboflavin biosynthesis protein</fullName>
    </recommendedName>
    <domain>
        <recommendedName>
            <fullName evidence="15">Riboflavin kinase</fullName>
            <ecNumber evidence="15">2.7.1.26</ecNumber>
        </recommendedName>
        <alternativeName>
            <fullName evidence="15">Flavokinase</fullName>
        </alternativeName>
    </domain>
    <domain>
        <recommendedName>
            <fullName evidence="15">FMN adenylyltransferase</fullName>
            <ecNumber evidence="15">2.7.7.2</ecNumber>
        </recommendedName>
        <alternativeName>
            <fullName evidence="15">FAD pyrophosphorylase</fullName>
        </alternativeName>
        <alternativeName>
            <fullName evidence="15">FAD synthase</fullName>
        </alternativeName>
    </domain>
</protein>
<keyword evidence="10 15" id="KW-0274">FAD</keyword>
<dbReference type="AlphaFoldDB" id="A0A193GDM8"/>
<dbReference type="SUPFAM" id="SSF82114">
    <property type="entry name" value="Riboflavin kinase-like"/>
    <property type="match status" value="1"/>
</dbReference>
<evidence type="ECO:0000256" key="6">
    <source>
        <dbReference type="ARBA" id="ARBA00022679"/>
    </source>
</evidence>
<dbReference type="Pfam" id="PF01687">
    <property type="entry name" value="Flavokinase"/>
    <property type="match status" value="1"/>
</dbReference>